<evidence type="ECO:0000256" key="5">
    <source>
        <dbReference type="ARBA" id="ARBA00061199"/>
    </source>
</evidence>
<comment type="similarity">
    <text evidence="5">In the N-terminal section; belongs to the asparaginase 1 family.</text>
</comment>
<dbReference type="FunFam" id="3.40.50.1170:FF:000003">
    <property type="entry name" value="60 kDa lysophospholipase"/>
    <property type="match status" value="1"/>
</dbReference>
<dbReference type="Pfam" id="PF12796">
    <property type="entry name" value="Ank_2"/>
    <property type="match status" value="2"/>
</dbReference>
<accession>B4NKK4</accession>
<dbReference type="InterPro" id="IPR027475">
    <property type="entry name" value="Asparaginase/glutaminase_AS2"/>
</dbReference>
<dbReference type="PANTHER" id="PTHR11707">
    <property type="entry name" value="L-ASPARAGINASE"/>
    <property type="match status" value="1"/>
</dbReference>
<evidence type="ECO:0000256" key="6">
    <source>
        <dbReference type="PROSITE-ProRule" id="PRU00023"/>
    </source>
</evidence>
<dbReference type="PRINTS" id="PR00139">
    <property type="entry name" value="ASNGLNASE"/>
</dbReference>
<evidence type="ECO:0000256" key="2">
    <source>
        <dbReference type="ARBA" id="ARBA00022737"/>
    </source>
</evidence>
<feature type="domain" description="L-asparaginase N-terminal" evidence="8">
    <location>
        <begin position="16"/>
        <end position="228"/>
    </location>
</feature>
<dbReference type="GO" id="GO:0004067">
    <property type="term" value="F:asparaginase activity"/>
    <property type="evidence" value="ECO:0007669"/>
    <property type="project" value="UniProtKB-UniRule"/>
</dbReference>
<reference evidence="10 11" key="1">
    <citation type="journal article" date="2007" name="Nature">
        <title>Evolution of genes and genomes on the Drosophila phylogeny.</title>
        <authorList>
            <consortium name="Drosophila 12 Genomes Consortium"/>
            <person name="Clark A.G."/>
            <person name="Eisen M.B."/>
            <person name="Smith D.R."/>
            <person name="Bergman C.M."/>
            <person name="Oliver B."/>
            <person name="Markow T.A."/>
            <person name="Kaufman T.C."/>
            <person name="Kellis M."/>
            <person name="Gelbart W."/>
            <person name="Iyer V.N."/>
            <person name="Pollard D.A."/>
            <person name="Sackton T.B."/>
            <person name="Larracuente A.M."/>
            <person name="Singh N.D."/>
            <person name="Abad J.P."/>
            <person name="Abt D.N."/>
            <person name="Adryan B."/>
            <person name="Aguade M."/>
            <person name="Akashi H."/>
            <person name="Anderson W.W."/>
            <person name="Aquadro C.F."/>
            <person name="Ardell D.H."/>
            <person name="Arguello R."/>
            <person name="Artieri C.G."/>
            <person name="Barbash D.A."/>
            <person name="Barker D."/>
            <person name="Barsanti P."/>
            <person name="Batterham P."/>
            <person name="Batzoglou S."/>
            <person name="Begun D."/>
            <person name="Bhutkar A."/>
            <person name="Blanco E."/>
            <person name="Bosak S.A."/>
            <person name="Bradley R.K."/>
            <person name="Brand A.D."/>
            <person name="Brent M.R."/>
            <person name="Brooks A.N."/>
            <person name="Brown R.H."/>
            <person name="Butlin R.K."/>
            <person name="Caggese C."/>
            <person name="Calvi B.R."/>
            <person name="Bernardo de Carvalho A."/>
            <person name="Caspi A."/>
            <person name="Castrezana S."/>
            <person name="Celniker S.E."/>
            <person name="Chang J.L."/>
            <person name="Chapple C."/>
            <person name="Chatterji S."/>
            <person name="Chinwalla A."/>
            <person name="Civetta A."/>
            <person name="Clifton S.W."/>
            <person name="Comeron J.M."/>
            <person name="Costello J.C."/>
            <person name="Coyne J.A."/>
            <person name="Daub J."/>
            <person name="David R.G."/>
            <person name="Delcher A.L."/>
            <person name="Delehaunty K."/>
            <person name="Do C.B."/>
            <person name="Ebling H."/>
            <person name="Edwards K."/>
            <person name="Eickbush T."/>
            <person name="Evans J.D."/>
            <person name="Filipski A."/>
            <person name="Findeiss S."/>
            <person name="Freyhult E."/>
            <person name="Fulton L."/>
            <person name="Fulton R."/>
            <person name="Garcia A.C."/>
            <person name="Gardiner A."/>
            <person name="Garfield D.A."/>
            <person name="Garvin B.E."/>
            <person name="Gibson G."/>
            <person name="Gilbert D."/>
            <person name="Gnerre S."/>
            <person name="Godfrey J."/>
            <person name="Good R."/>
            <person name="Gotea V."/>
            <person name="Gravely B."/>
            <person name="Greenberg A.J."/>
            <person name="Griffiths-Jones S."/>
            <person name="Gross S."/>
            <person name="Guigo R."/>
            <person name="Gustafson E.A."/>
            <person name="Haerty W."/>
            <person name="Hahn M.W."/>
            <person name="Halligan D.L."/>
            <person name="Halpern A.L."/>
            <person name="Halter G.M."/>
            <person name="Han M.V."/>
            <person name="Heger A."/>
            <person name="Hillier L."/>
            <person name="Hinrichs A.S."/>
            <person name="Holmes I."/>
            <person name="Hoskins R.A."/>
            <person name="Hubisz M.J."/>
            <person name="Hultmark D."/>
            <person name="Huntley M.A."/>
            <person name="Jaffe D.B."/>
            <person name="Jagadeeshan S."/>
            <person name="Jeck W.R."/>
            <person name="Johnson J."/>
            <person name="Jones C.D."/>
            <person name="Jordan W.C."/>
            <person name="Karpen G.H."/>
            <person name="Kataoka E."/>
            <person name="Keightley P.D."/>
            <person name="Kheradpour P."/>
            <person name="Kirkness E.F."/>
            <person name="Koerich L.B."/>
            <person name="Kristiansen K."/>
            <person name="Kudrna D."/>
            <person name="Kulathinal R.J."/>
            <person name="Kumar S."/>
            <person name="Kwok R."/>
            <person name="Lander E."/>
            <person name="Langley C.H."/>
            <person name="Lapoint R."/>
            <person name="Lazzaro B.P."/>
            <person name="Lee S.J."/>
            <person name="Levesque L."/>
            <person name="Li R."/>
            <person name="Lin C.F."/>
            <person name="Lin M.F."/>
            <person name="Lindblad-Toh K."/>
            <person name="Llopart A."/>
            <person name="Long M."/>
            <person name="Low L."/>
            <person name="Lozovsky E."/>
            <person name="Lu J."/>
            <person name="Luo M."/>
            <person name="Machado C.A."/>
            <person name="Makalowski W."/>
            <person name="Marzo M."/>
            <person name="Matsuda M."/>
            <person name="Matzkin L."/>
            <person name="McAllister B."/>
            <person name="McBride C.S."/>
            <person name="McKernan B."/>
            <person name="McKernan K."/>
            <person name="Mendez-Lago M."/>
            <person name="Minx P."/>
            <person name="Mollenhauer M.U."/>
            <person name="Montooth K."/>
            <person name="Mount S.M."/>
            <person name="Mu X."/>
            <person name="Myers E."/>
            <person name="Negre B."/>
            <person name="Newfeld S."/>
            <person name="Nielsen R."/>
            <person name="Noor M.A."/>
            <person name="O'Grady P."/>
            <person name="Pachter L."/>
            <person name="Papaceit M."/>
            <person name="Parisi M.J."/>
            <person name="Parisi M."/>
            <person name="Parts L."/>
            <person name="Pedersen J.S."/>
            <person name="Pesole G."/>
            <person name="Phillippy A.M."/>
            <person name="Ponting C.P."/>
            <person name="Pop M."/>
            <person name="Porcelli D."/>
            <person name="Powell J.R."/>
            <person name="Prohaska S."/>
            <person name="Pruitt K."/>
            <person name="Puig M."/>
            <person name="Quesneville H."/>
            <person name="Ram K.R."/>
            <person name="Rand D."/>
            <person name="Rasmussen M.D."/>
            <person name="Reed L.K."/>
            <person name="Reenan R."/>
            <person name="Reily A."/>
            <person name="Remington K.A."/>
            <person name="Rieger T.T."/>
            <person name="Ritchie M.G."/>
            <person name="Robin C."/>
            <person name="Rogers Y.H."/>
            <person name="Rohde C."/>
            <person name="Rozas J."/>
            <person name="Rubenfield M.J."/>
            <person name="Ruiz A."/>
            <person name="Russo S."/>
            <person name="Salzberg S.L."/>
            <person name="Sanchez-Gracia A."/>
            <person name="Saranga D.J."/>
            <person name="Sato H."/>
            <person name="Schaeffer S.W."/>
            <person name="Schatz M.C."/>
            <person name="Schlenke T."/>
            <person name="Schwartz R."/>
            <person name="Segarra C."/>
            <person name="Singh R.S."/>
            <person name="Sirot L."/>
            <person name="Sirota M."/>
            <person name="Sisneros N.B."/>
            <person name="Smith C.D."/>
            <person name="Smith T.F."/>
            <person name="Spieth J."/>
            <person name="Stage D.E."/>
            <person name="Stark A."/>
            <person name="Stephan W."/>
            <person name="Strausberg R.L."/>
            <person name="Strempel S."/>
            <person name="Sturgill D."/>
            <person name="Sutton G."/>
            <person name="Sutton G.G."/>
            <person name="Tao W."/>
            <person name="Teichmann S."/>
            <person name="Tobari Y.N."/>
            <person name="Tomimura Y."/>
            <person name="Tsolas J.M."/>
            <person name="Valente V.L."/>
            <person name="Venter E."/>
            <person name="Venter J.C."/>
            <person name="Vicario S."/>
            <person name="Vieira F.G."/>
            <person name="Vilella A.J."/>
            <person name="Villasante A."/>
            <person name="Walenz B."/>
            <person name="Wang J."/>
            <person name="Wasserman M."/>
            <person name="Watts T."/>
            <person name="Wilson D."/>
            <person name="Wilson R.K."/>
            <person name="Wing R.A."/>
            <person name="Wolfner M.F."/>
            <person name="Wong A."/>
            <person name="Wong G.K."/>
            <person name="Wu C.I."/>
            <person name="Wu G."/>
            <person name="Yamamoto D."/>
            <person name="Yang H.P."/>
            <person name="Yang S.P."/>
            <person name="Yorke J.A."/>
            <person name="Yoshida K."/>
            <person name="Zdobnov E."/>
            <person name="Zhang P."/>
            <person name="Zhang Y."/>
            <person name="Zimin A.V."/>
            <person name="Baldwin J."/>
            <person name="Abdouelleil A."/>
            <person name="Abdulkadir J."/>
            <person name="Abebe A."/>
            <person name="Abera B."/>
            <person name="Abreu J."/>
            <person name="Acer S.C."/>
            <person name="Aftuck L."/>
            <person name="Alexander A."/>
            <person name="An P."/>
            <person name="Anderson E."/>
            <person name="Anderson S."/>
            <person name="Arachi H."/>
            <person name="Azer M."/>
            <person name="Bachantsang P."/>
            <person name="Barry A."/>
            <person name="Bayul T."/>
            <person name="Berlin A."/>
            <person name="Bessette D."/>
            <person name="Bloom T."/>
            <person name="Blye J."/>
            <person name="Boguslavskiy L."/>
            <person name="Bonnet C."/>
            <person name="Boukhgalter B."/>
            <person name="Bourzgui I."/>
            <person name="Brown A."/>
            <person name="Cahill P."/>
            <person name="Channer S."/>
            <person name="Cheshatsang Y."/>
            <person name="Chuda L."/>
            <person name="Citroen M."/>
            <person name="Collymore A."/>
            <person name="Cooke P."/>
            <person name="Costello M."/>
            <person name="D'Aco K."/>
            <person name="Daza R."/>
            <person name="De Haan G."/>
            <person name="DeGray S."/>
            <person name="DeMaso C."/>
            <person name="Dhargay N."/>
            <person name="Dooley K."/>
            <person name="Dooley E."/>
            <person name="Doricent M."/>
            <person name="Dorje P."/>
            <person name="Dorjee K."/>
            <person name="Dupes A."/>
            <person name="Elong R."/>
            <person name="Falk J."/>
            <person name="Farina A."/>
            <person name="Faro S."/>
            <person name="Ferguson D."/>
            <person name="Fisher S."/>
            <person name="Foley C.D."/>
            <person name="Franke A."/>
            <person name="Friedrich D."/>
            <person name="Gadbois L."/>
            <person name="Gearin G."/>
            <person name="Gearin C.R."/>
            <person name="Giannoukos G."/>
            <person name="Goode T."/>
            <person name="Graham J."/>
            <person name="Grandbois E."/>
            <person name="Grewal S."/>
            <person name="Gyaltsen K."/>
            <person name="Hafez N."/>
            <person name="Hagos B."/>
            <person name="Hall J."/>
            <person name="Henson C."/>
            <person name="Hollinger A."/>
            <person name="Honan T."/>
            <person name="Huard M.D."/>
            <person name="Hughes L."/>
            <person name="Hurhula B."/>
            <person name="Husby M.E."/>
            <person name="Kamat A."/>
            <person name="Kanga B."/>
            <person name="Kashin S."/>
            <person name="Khazanovich D."/>
            <person name="Kisner P."/>
            <person name="Lance K."/>
            <person name="Lara M."/>
            <person name="Lee W."/>
            <person name="Lennon N."/>
            <person name="Letendre F."/>
            <person name="LeVine R."/>
            <person name="Lipovsky A."/>
            <person name="Liu X."/>
            <person name="Liu J."/>
            <person name="Liu S."/>
            <person name="Lokyitsang T."/>
            <person name="Lokyitsang Y."/>
            <person name="Lubonja R."/>
            <person name="Lui A."/>
            <person name="MacDonald P."/>
            <person name="Magnisalis V."/>
            <person name="Maru K."/>
            <person name="Matthews C."/>
            <person name="McCusker W."/>
            <person name="McDonough S."/>
            <person name="Mehta T."/>
            <person name="Meldrim J."/>
            <person name="Meneus L."/>
            <person name="Mihai O."/>
            <person name="Mihalev A."/>
            <person name="Mihova T."/>
            <person name="Mittelman R."/>
            <person name="Mlenga V."/>
            <person name="Montmayeur A."/>
            <person name="Mulrain L."/>
            <person name="Navidi A."/>
            <person name="Naylor J."/>
            <person name="Negash T."/>
            <person name="Nguyen T."/>
            <person name="Nguyen N."/>
            <person name="Nicol R."/>
            <person name="Norbu C."/>
            <person name="Norbu N."/>
            <person name="Novod N."/>
            <person name="O'Neill B."/>
            <person name="Osman S."/>
            <person name="Markiewicz E."/>
            <person name="Oyono O.L."/>
            <person name="Patti C."/>
            <person name="Phunkhang P."/>
            <person name="Pierre F."/>
            <person name="Priest M."/>
            <person name="Raghuraman S."/>
            <person name="Rege F."/>
            <person name="Reyes R."/>
            <person name="Rise C."/>
            <person name="Rogov P."/>
            <person name="Ross K."/>
            <person name="Ryan E."/>
            <person name="Settipalli S."/>
            <person name="Shea T."/>
            <person name="Sherpa N."/>
            <person name="Shi L."/>
            <person name="Shih D."/>
            <person name="Sparrow T."/>
            <person name="Spaulding J."/>
            <person name="Stalker J."/>
            <person name="Stange-Thomann N."/>
            <person name="Stavropoulos S."/>
            <person name="Stone C."/>
            <person name="Strader C."/>
            <person name="Tesfaye S."/>
            <person name="Thomson T."/>
            <person name="Thoulutsang Y."/>
            <person name="Thoulutsang D."/>
            <person name="Topham K."/>
            <person name="Topping I."/>
            <person name="Tsamla T."/>
            <person name="Vassiliev H."/>
            <person name="Vo A."/>
            <person name="Wangchuk T."/>
            <person name="Wangdi T."/>
            <person name="Weiand M."/>
            <person name="Wilkinson J."/>
            <person name="Wilson A."/>
            <person name="Yadav S."/>
            <person name="Young G."/>
            <person name="Yu Q."/>
            <person name="Zembek L."/>
            <person name="Zhong D."/>
            <person name="Zimmer A."/>
            <person name="Zwirko Z."/>
            <person name="Jaffe D.B."/>
            <person name="Alvarez P."/>
            <person name="Brockman W."/>
            <person name="Butler J."/>
            <person name="Chin C."/>
            <person name="Gnerre S."/>
            <person name="Grabherr M."/>
            <person name="Kleber M."/>
            <person name="Mauceli E."/>
            <person name="MacCallum I."/>
        </authorList>
    </citation>
    <scope>NUCLEOTIDE SEQUENCE [LARGE SCALE GENOMIC DNA]</scope>
    <source>
        <strain evidence="11">Tucson 14030-0811.24</strain>
    </source>
</reference>
<dbReference type="AlphaFoldDB" id="B4NKK4"/>
<dbReference type="PANTHER" id="PTHR11707:SF28">
    <property type="entry name" value="60 KDA LYSOPHOSPHOLIPASE"/>
    <property type="match status" value="1"/>
</dbReference>
<dbReference type="PIRSF" id="PIRSF001220">
    <property type="entry name" value="L-ASNase_gatD"/>
    <property type="match status" value="1"/>
</dbReference>
<protein>
    <recommendedName>
        <fullName evidence="1">asparaginase</fullName>
        <ecNumber evidence="1">3.5.1.1</ecNumber>
    </recommendedName>
</protein>
<evidence type="ECO:0000256" key="1">
    <source>
        <dbReference type="ARBA" id="ARBA00012920"/>
    </source>
</evidence>
<dbReference type="PROSITE" id="PS50088">
    <property type="entry name" value="ANK_REPEAT"/>
    <property type="match status" value="3"/>
</dbReference>
<feature type="domain" description="Asparaginase/glutaminase C-terminal" evidence="9">
    <location>
        <begin position="248"/>
        <end position="353"/>
    </location>
</feature>
<dbReference type="InParanoid" id="B4NKK4"/>
<evidence type="ECO:0000256" key="3">
    <source>
        <dbReference type="ARBA" id="ARBA00022801"/>
    </source>
</evidence>
<sequence>MPKVSCKCRSKKEVQVHVIYVGGAIGMVRNAEGVLIANENELSKQLRHNPNYHDPNFKPSCVDCQPNQSFLVLPSVQDHPHRVIYDIVEYAPLLDSSCIGVDEWRRIANDLGKSYSRYDGFVILHGTDTLAYTASALAFMLENLSKPVVITGAQIPIFETRSDGRDNFVGSLLLAGNYNIPEVVVFFGNRILRGCRTSKVSSDSFNAFDSTNQMSLGRTGINFEINNRQIFRPCNLEKFTVHVTMEKNVALLRLYPGISQNVVRALLSDPIKGVVIQTFGSGNVPSNREDILDELREAVDRGVIVVNITQCASGIVLPHNTGNALWEIGVVPGYDMTQEAAFTKLCYVLGKPDWDLVNKKKVMLLSLRGELTTNKIAKINDIDLIEGVARTLHLSTSKEREQMCSTFYPALVSAAVMEGDVNKLTDLKQYGADLCDTNCDGRTALHLACYLGKLNCVCYLIAAGCSVNAHDRFNRTPLHEAIDTDNHEIIRALLNSGAILRDPPEVQAELLRALTERGRIQRLESFRLAGADLTLADRTGRTALHYACQLGNHEVVDYLLPYYTNRSIKDELGLSPIEYAKAAHHEHIVTLLRNRERPDNPDPCLYTK</sequence>
<name>B4NKK4_DROWI</name>
<dbReference type="OMA" id="EWDLANK"/>
<dbReference type="Gene3D" id="3.40.50.1170">
    <property type="entry name" value="L-asparaginase, N-terminal domain"/>
    <property type="match status" value="1"/>
</dbReference>
<evidence type="ECO:0000313" key="11">
    <source>
        <dbReference type="Proteomes" id="UP000007798"/>
    </source>
</evidence>
<feature type="repeat" description="ANK" evidence="6">
    <location>
        <begin position="539"/>
        <end position="571"/>
    </location>
</feature>
<dbReference type="Proteomes" id="UP000007798">
    <property type="component" value="Unassembled WGS sequence"/>
</dbReference>
<dbReference type="PROSITE" id="PS00917">
    <property type="entry name" value="ASN_GLN_ASE_2"/>
    <property type="match status" value="1"/>
</dbReference>
<dbReference type="Gene3D" id="1.25.40.20">
    <property type="entry name" value="Ankyrin repeat-containing domain"/>
    <property type="match status" value="2"/>
</dbReference>
<dbReference type="EC" id="3.5.1.1" evidence="1"/>
<evidence type="ECO:0000256" key="7">
    <source>
        <dbReference type="PROSITE-ProRule" id="PRU10100"/>
    </source>
</evidence>
<dbReference type="STRING" id="7260.B4NKK4"/>
<evidence type="ECO:0000259" key="8">
    <source>
        <dbReference type="Pfam" id="PF00710"/>
    </source>
</evidence>
<dbReference type="eggNOG" id="KOG0503">
    <property type="taxonomic scope" value="Eukaryota"/>
</dbReference>
<gene>
    <name evidence="10" type="primary">Dwil\GK12755</name>
    <name evidence="10" type="ORF">Dwil_GK12755</name>
</gene>
<dbReference type="SUPFAM" id="SSF53774">
    <property type="entry name" value="Glutaminase/Asparaginase"/>
    <property type="match status" value="1"/>
</dbReference>
<keyword evidence="11" id="KW-1185">Reference proteome</keyword>
<dbReference type="EMBL" id="CH964272">
    <property type="protein sequence ID" value="EDW85176.1"/>
    <property type="molecule type" value="Genomic_DNA"/>
</dbReference>
<dbReference type="Gene3D" id="3.40.50.40">
    <property type="match status" value="1"/>
</dbReference>
<dbReference type="InterPro" id="IPR037152">
    <property type="entry name" value="L-asparaginase_N_sf"/>
</dbReference>
<dbReference type="InterPro" id="IPR036152">
    <property type="entry name" value="Asp/glu_Ase-like_sf"/>
</dbReference>
<dbReference type="PROSITE" id="PS50297">
    <property type="entry name" value="ANK_REP_REGION"/>
    <property type="match status" value="3"/>
</dbReference>
<dbReference type="Pfam" id="PF17763">
    <property type="entry name" value="Asparaginase_C"/>
    <property type="match status" value="1"/>
</dbReference>
<dbReference type="HOGENOM" id="CLU_019134_3_0_1"/>
<keyword evidence="3" id="KW-0378">Hydrolase</keyword>
<feature type="repeat" description="ANK" evidence="6">
    <location>
        <begin position="440"/>
        <end position="472"/>
    </location>
</feature>
<dbReference type="KEGG" id="dwi:6651279"/>
<dbReference type="InterPro" id="IPR036770">
    <property type="entry name" value="Ankyrin_rpt-contain_sf"/>
</dbReference>
<dbReference type="InterPro" id="IPR041725">
    <property type="entry name" value="L-asparaginase_I"/>
</dbReference>
<dbReference type="PROSITE" id="PS51732">
    <property type="entry name" value="ASN_GLN_ASE_3"/>
    <property type="match status" value="1"/>
</dbReference>
<organism evidence="10 11">
    <name type="scientific">Drosophila willistoni</name>
    <name type="common">Fruit fly</name>
    <dbReference type="NCBI Taxonomy" id="7260"/>
    <lineage>
        <taxon>Eukaryota</taxon>
        <taxon>Metazoa</taxon>
        <taxon>Ecdysozoa</taxon>
        <taxon>Arthropoda</taxon>
        <taxon>Hexapoda</taxon>
        <taxon>Insecta</taxon>
        <taxon>Pterygota</taxon>
        <taxon>Neoptera</taxon>
        <taxon>Endopterygota</taxon>
        <taxon>Diptera</taxon>
        <taxon>Brachycera</taxon>
        <taxon>Muscomorpha</taxon>
        <taxon>Ephydroidea</taxon>
        <taxon>Drosophilidae</taxon>
        <taxon>Drosophila</taxon>
        <taxon>Sophophora</taxon>
    </lineage>
</organism>
<dbReference type="InterPro" id="IPR027473">
    <property type="entry name" value="L-asparaginase_C"/>
</dbReference>
<evidence type="ECO:0000256" key="4">
    <source>
        <dbReference type="ARBA" id="ARBA00023043"/>
    </source>
</evidence>
<dbReference type="FunCoup" id="B4NKK4">
    <property type="interactions" value="2"/>
</dbReference>
<feature type="active site" evidence="7">
    <location>
        <position position="127"/>
    </location>
</feature>
<evidence type="ECO:0000259" key="9">
    <source>
        <dbReference type="Pfam" id="PF17763"/>
    </source>
</evidence>
<dbReference type="SMR" id="B4NKK4"/>
<dbReference type="PhylomeDB" id="B4NKK4"/>
<dbReference type="OrthoDB" id="542841at2759"/>
<keyword evidence="2" id="KW-0677">Repeat</keyword>
<dbReference type="InterPro" id="IPR040919">
    <property type="entry name" value="Asparaginase_C"/>
</dbReference>
<dbReference type="InterPro" id="IPR027474">
    <property type="entry name" value="L-asparaginase_N"/>
</dbReference>
<keyword evidence="4 6" id="KW-0040">ANK repeat</keyword>
<proteinExistence type="inferred from homology"/>
<dbReference type="FunFam" id="3.40.50.40:FF:000001">
    <property type="entry name" value="L-asparaginase 1"/>
    <property type="match status" value="1"/>
</dbReference>
<evidence type="ECO:0000313" key="10">
    <source>
        <dbReference type="EMBL" id="EDW85176.1"/>
    </source>
</evidence>
<dbReference type="CDD" id="cd08963">
    <property type="entry name" value="L-asparaginase_I"/>
    <property type="match status" value="1"/>
</dbReference>
<dbReference type="GO" id="GO:0009066">
    <property type="term" value="P:aspartate family amino acid metabolic process"/>
    <property type="evidence" value="ECO:0007669"/>
    <property type="project" value="UniProtKB-ARBA"/>
</dbReference>
<dbReference type="SUPFAM" id="SSF48403">
    <property type="entry name" value="Ankyrin repeat"/>
    <property type="match status" value="1"/>
</dbReference>
<dbReference type="SMART" id="SM00248">
    <property type="entry name" value="ANK"/>
    <property type="match status" value="4"/>
</dbReference>
<dbReference type="SMART" id="SM00870">
    <property type="entry name" value="Asparaginase"/>
    <property type="match status" value="1"/>
</dbReference>
<dbReference type="InterPro" id="IPR006034">
    <property type="entry name" value="Asparaginase/glutaminase-like"/>
</dbReference>
<dbReference type="Pfam" id="PF00710">
    <property type="entry name" value="Asparaginase"/>
    <property type="match status" value="1"/>
</dbReference>
<dbReference type="InterPro" id="IPR002110">
    <property type="entry name" value="Ankyrin_rpt"/>
</dbReference>
<dbReference type="PIRSF" id="PIRSF500176">
    <property type="entry name" value="L_ASNase"/>
    <property type="match status" value="1"/>
</dbReference>
<dbReference type="FunFam" id="1.25.40.20:FF:000391">
    <property type="entry name" value="L-asparaginase 1"/>
    <property type="match status" value="1"/>
</dbReference>
<feature type="repeat" description="ANK" evidence="6">
    <location>
        <begin position="473"/>
        <end position="498"/>
    </location>
</feature>